<dbReference type="EMBL" id="JANJQO010000043">
    <property type="protein sequence ID" value="KAJ2983104.1"/>
    <property type="molecule type" value="Genomic_DNA"/>
</dbReference>
<keyword evidence="2" id="KW-1185">Reference proteome</keyword>
<name>A0ACC1NW44_9HYPO</name>
<reference evidence="1" key="1">
    <citation type="submission" date="2022-08" db="EMBL/GenBank/DDBJ databases">
        <title>Genome Sequence of Lecanicillium fungicola.</title>
        <authorList>
            <person name="Buettner E."/>
        </authorList>
    </citation>
    <scope>NUCLEOTIDE SEQUENCE</scope>
    <source>
        <strain evidence="1">Babe33</strain>
    </source>
</reference>
<gene>
    <name evidence="1" type="ORF">NQ176_g928</name>
</gene>
<organism evidence="1 2">
    <name type="scientific">Zarea fungicola</name>
    <dbReference type="NCBI Taxonomy" id="93591"/>
    <lineage>
        <taxon>Eukaryota</taxon>
        <taxon>Fungi</taxon>
        <taxon>Dikarya</taxon>
        <taxon>Ascomycota</taxon>
        <taxon>Pezizomycotina</taxon>
        <taxon>Sordariomycetes</taxon>
        <taxon>Hypocreomycetidae</taxon>
        <taxon>Hypocreales</taxon>
        <taxon>Cordycipitaceae</taxon>
        <taxon>Zarea</taxon>
    </lineage>
</organism>
<evidence type="ECO:0000313" key="1">
    <source>
        <dbReference type="EMBL" id="KAJ2983104.1"/>
    </source>
</evidence>
<protein>
    <submittedName>
        <fullName evidence="1">Uncharacterized protein</fullName>
    </submittedName>
</protein>
<evidence type="ECO:0000313" key="2">
    <source>
        <dbReference type="Proteomes" id="UP001143910"/>
    </source>
</evidence>
<comment type="caution">
    <text evidence="1">The sequence shown here is derived from an EMBL/GenBank/DDBJ whole genome shotgun (WGS) entry which is preliminary data.</text>
</comment>
<accession>A0ACC1NW44</accession>
<sequence length="334" mass="37217">MPIYSTAEQVLELGIPDPELTAILKEVPYLATVRQRYGVEDVDELRQQVAAVRPSFCPPDEDVEEFELQSPARDGYMIPMRCYRLKTPPQEGCALIINFHGGGFFSGDLQSDADFCRSRVKDNKAVVVDVDYRLSPEHPFPVPTNDCWDAVLWISKNFETLQANPSLGFLVSGVSAGASIASVMSLLARDNELSPPLTGTFLSALPAALTVDVVPEKHRHLWLSRKQNAQAPIFNEPIYSKSFLASPMVHPKGNSGLPRTYFLVCGMDPLRDGALIYETILREESGVETAMDVFPGLPHCWWSIFPQLSATSDYHLRVGKAFDWLLRKTDEISD</sequence>
<proteinExistence type="predicted"/>
<dbReference type="Proteomes" id="UP001143910">
    <property type="component" value="Unassembled WGS sequence"/>
</dbReference>